<evidence type="ECO:0000313" key="9">
    <source>
        <dbReference type="EMBL" id="MBU9697370.1"/>
    </source>
</evidence>
<evidence type="ECO:0000313" key="10">
    <source>
        <dbReference type="Proteomes" id="UP000731907"/>
    </source>
</evidence>
<dbReference type="PANTHER" id="PTHR21581:SF6">
    <property type="entry name" value="TRAFFICKING PROTEIN PARTICLE COMPLEX SUBUNIT 12"/>
    <property type="match status" value="1"/>
</dbReference>
<keyword evidence="5" id="KW-0573">Peptidoglycan synthesis</keyword>
<comment type="similarity">
    <text evidence="1 7">Belongs to the peptidase S11 family.</text>
</comment>
<evidence type="ECO:0000259" key="8">
    <source>
        <dbReference type="Pfam" id="PF00768"/>
    </source>
</evidence>
<dbReference type="InterPro" id="IPR018044">
    <property type="entry name" value="Peptidase_S11"/>
</dbReference>
<keyword evidence="9" id="KW-0121">Carboxypeptidase</keyword>
<evidence type="ECO:0000256" key="7">
    <source>
        <dbReference type="RuleBase" id="RU004016"/>
    </source>
</evidence>
<evidence type="ECO:0000256" key="6">
    <source>
        <dbReference type="ARBA" id="ARBA00023316"/>
    </source>
</evidence>
<name>A0ABS6J0U7_9RHOB</name>
<dbReference type="PRINTS" id="PR00725">
    <property type="entry name" value="DADACBPTASE1"/>
</dbReference>
<dbReference type="EMBL" id="JAAATX020000003">
    <property type="protein sequence ID" value="MBU9697370.1"/>
    <property type="molecule type" value="Genomic_DNA"/>
</dbReference>
<keyword evidence="4" id="KW-0133">Cell shape</keyword>
<dbReference type="PANTHER" id="PTHR21581">
    <property type="entry name" value="D-ALANYL-D-ALANINE CARBOXYPEPTIDASE"/>
    <property type="match status" value="1"/>
</dbReference>
<evidence type="ECO:0000256" key="4">
    <source>
        <dbReference type="ARBA" id="ARBA00022960"/>
    </source>
</evidence>
<dbReference type="Gene3D" id="3.40.710.10">
    <property type="entry name" value="DD-peptidase/beta-lactamase superfamily"/>
    <property type="match status" value="1"/>
</dbReference>
<feature type="domain" description="Peptidase S11 D-alanyl-D-alanine carboxypeptidase A N-terminal" evidence="8">
    <location>
        <begin position="6"/>
        <end position="224"/>
    </location>
</feature>
<keyword evidence="2" id="KW-0732">Signal</keyword>
<gene>
    <name evidence="9" type="ORF">GU927_005860</name>
</gene>
<keyword evidence="10" id="KW-1185">Reference proteome</keyword>
<evidence type="ECO:0000256" key="1">
    <source>
        <dbReference type="ARBA" id="ARBA00007164"/>
    </source>
</evidence>
<dbReference type="SUPFAM" id="SSF56601">
    <property type="entry name" value="beta-lactamase/transpeptidase-like"/>
    <property type="match status" value="1"/>
</dbReference>
<sequence length="529" mass="54909">MAAPYAAIVIDARSGEVFYSENADTRLHPASLTKMMTLYIAFEEIERGNISLDSMVTITKHAAAQPPSRLGLRAGQKIALRFLIRAAAIKSANDAATAIGEFISGDEAAFAKRMTRTAKALGMGNTTFKNANGLTAQGHLSTARDMTILGRHLFYDFPQYYNLFSRRSVDAGMATVNNTNRRFLDAYEGADGIKTGYTVPAGFNLTASAERGGKRLIATIFGGKSTADRNAKMMKLLDLGFGKAPRNAPVNPPQPPAYQGGDEMLVADADLPEVSDGAGKTVRASMEITTSPRPAARPGSAAPAAAAPEETVVAAAEAVDAMQSGIEGALAAALGAEAPTAPATDPALDAQATELAAAAAPAAALAVEGVELASAATLPAGETLPDQEALAAALTQDLPPADAPEIIPFQVVSAAGTASRPQKRNAPIYDDAAAPAEGDAEPEVVISVSTSGDRHWGINLGSYGSSYDAERALLKLQLVESATLNGSLRKVMPRSGGFDATFVGLTQDQADLACRRLQARAISCFTMGP</sequence>
<evidence type="ECO:0000256" key="2">
    <source>
        <dbReference type="ARBA" id="ARBA00022729"/>
    </source>
</evidence>
<accession>A0ABS6J0U7</accession>
<evidence type="ECO:0000256" key="3">
    <source>
        <dbReference type="ARBA" id="ARBA00022801"/>
    </source>
</evidence>
<dbReference type="GO" id="GO:0004180">
    <property type="term" value="F:carboxypeptidase activity"/>
    <property type="evidence" value="ECO:0007669"/>
    <property type="project" value="UniProtKB-KW"/>
</dbReference>
<dbReference type="Pfam" id="PF00768">
    <property type="entry name" value="Peptidase_S11"/>
    <property type="match status" value="1"/>
</dbReference>
<dbReference type="Proteomes" id="UP000731907">
    <property type="component" value="Unassembled WGS sequence"/>
</dbReference>
<dbReference type="InterPro" id="IPR001967">
    <property type="entry name" value="Peptidase_S11_N"/>
</dbReference>
<keyword evidence="6" id="KW-0961">Cell wall biogenesis/degradation</keyword>
<proteinExistence type="inferred from homology"/>
<comment type="caution">
    <text evidence="9">The sequence shown here is derived from an EMBL/GenBank/DDBJ whole genome shotgun (WGS) entry which is preliminary data.</text>
</comment>
<protein>
    <submittedName>
        <fullName evidence="9">D-alanyl-D-alanine carboxypeptidase</fullName>
    </submittedName>
</protein>
<keyword evidence="3" id="KW-0378">Hydrolase</keyword>
<reference evidence="9 10" key="1">
    <citation type="submission" date="2021-06" db="EMBL/GenBank/DDBJ databases">
        <title>Rhodobacteraceae bacterium strain HSP-20.</title>
        <authorList>
            <person name="Chen W.-M."/>
        </authorList>
    </citation>
    <scope>NUCLEOTIDE SEQUENCE [LARGE SCALE GENOMIC DNA]</scope>
    <source>
        <strain evidence="9 10">HSP-20</strain>
    </source>
</reference>
<keyword evidence="9" id="KW-0645">Protease</keyword>
<organism evidence="9 10">
    <name type="scientific">Paragemmobacter amnigenus</name>
    <dbReference type="NCBI Taxonomy" id="2852097"/>
    <lineage>
        <taxon>Bacteria</taxon>
        <taxon>Pseudomonadati</taxon>
        <taxon>Pseudomonadota</taxon>
        <taxon>Alphaproteobacteria</taxon>
        <taxon>Rhodobacterales</taxon>
        <taxon>Paracoccaceae</taxon>
        <taxon>Paragemmobacter</taxon>
    </lineage>
</organism>
<dbReference type="InterPro" id="IPR012338">
    <property type="entry name" value="Beta-lactam/transpept-like"/>
</dbReference>
<evidence type="ECO:0000256" key="5">
    <source>
        <dbReference type="ARBA" id="ARBA00022984"/>
    </source>
</evidence>